<feature type="compositionally biased region" description="Basic and acidic residues" evidence="1">
    <location>
        <begin position="1"/>
        <end position="14"/>
    </location>
</feature>
<evidence type="ECO:0000313" key="2">
    <source>
        <dbReference type="EMBL" id="GFC78416.1"/>
    </source>
</evidence>
<dbReference type="AlphaFoldDB" id="A0A699QYZ4"/>
<reference evidence="2" key="1">
    <citation type="journal article" date="2019" name="Sci. Rep.">
        <title>Draft genome of Tanacetum cinerariifolium, the natural source of mosquito coil.</title>
        <authorList>
            <person name="Yamashiro T."/>
            <person name="Shiraishi A."/>
            <person name="Satake H."/>
            <person name="Nakayama K."/>
        </authorList>
    </citation>
    <scope>NUCLEOTIDE SEQUENCE</scope>
</reference>
<feature type="non-terminal residue" evidence="2">
    <location>
        <position position="1"/>
    </location>
</feature>
<feature type="compositionally biased region" description="Low complexity" evidence="1">
    <location>
        <begin position="15"/>
        <end position="30"/>
    </location>
</feature>
<protein>
    <submittedName>
        <fullName evidence="2">Uncharacterized protein</fullName>
    </submittedName>
</protein>
<sequence length="90" mass="9502">YSNEEKTTSQKEETNGTTNTVPTSVPSSSSEQIAPETSKVKASRKKNKINKPTKAGPTSAPASSNEQIAPKTTPGPCLTEVKASQQKVKV</sequence>
<proteinExistence type="predicted"/>
<comment type="caution">
    <text evidence="2">The sequence shown here is derived from an EMBL/GenBank/DDBJ whole genome shotgun (WGS) entry which is preliminary data.</text>
</comment>
<gene>
    <name evidence="2" type="ORF">Tci_850386</name>
</gene>
<feature type="compositionally biased region" description="Basic residues" evidence="1">
    <location>
        <begin position="41"/>
        <end position="51"/>
    </location>
</feature>
<organism evidence="2">
    <name type="scientific">Tanacetum cinerariifolium</name>
    <name type="common">Dalmatian daisy</name>
    <name type="synonym">Chrysanthemum cinerariifolium</name>
    <dbReference type="NCBI Taxonomy" id="118510"/>
    <lineage>
        <taxon>Eukaryota</taxon>
        <taxon>Viridiplantae</taxon>
        <taxon>Streptophyta</taxon>
        <taxon>Embryophyta</taxon>
        <taxon>Tracheophyta</taxon>
        <taxon>Spermatophyta</taxon>
        <taxon>Magnoliopsida</taxon>
        <taxon>eudicotyledons</taxon>
        <taxon>Gunneridae</taxon>
        <taxon>Pentapetalae</taxon>
        <taxon>asterids</taxon>
        <taxon>campanulids</taxon>
        <taxon>Asterales</taxon>
        <taxon>Asteraceae</taxon>
        <taxon>Asteroideae</taxon>
        <taxon>Anthemideae</taxon>
        <taxon>Anthemidinae</taxon>
        <taxon>Tanacetum</taxon>
    </lineage>
</organism>
<dbReference type="EMBL" id="BKCJ011065563">
    <property type="protein sequence ID" value="GFC78416.1"/>
    <property type="molecule type" value="Genomic_DNA"/>
</dbReference>
<evidence type="ECO:0000256" key="1">
    <source>
        <dbReference type="SAM" id="MobiDB-lite"/>
    </source>
</evidence>
<feature type="region of interest" description="Disordered" evidence="1">
    <location>
        <begin position="1"/>
        <end position="90"/>
    </location>
</feature>
<name>A0A699QYZ4_TANCI</name>
<accession>A0A699QYZ4</accession>